<comment type="caution">
    <text evidence="1">The sequence shown here is derived from an EMBL/GenBank/DDBJ whole genome shotgun (WGS) entry which is preliminary data.</text>
</comment>
<dbReference type="Pfam" id="PF14414">
    <property type="entry name" value="WHH"/>
    <property type="match status" value="1"/>
</dbReference>
<gene>
    <name evidence="1" type="ORF">DQX05_21455</name>
</gene>
<name>A0A3A3GCK7_PANTH</name>
<organism evidence="1 2">
    <name type="scientific">Paenibacillus thiaminolyticus</name>
    <name type="common">Bacillus thiaminolyticus</name>
    <dbReference type="NCBI Taxonomy" id="49283"/>
    <lineage>
        <taxon>Bacteria</taxon>
        <taxon>Bacillati</taxon>
        <taxon>Bacillota</taxon>
        <taxon>Bacilli</taxon>
        <taxon>Bacillales</taxon>
        <taxon>Paenibacillaceae</taxon>
        <taxon>Paenibacillus</taxon>
    </lineage>
</organism>
<dbReference type="Proteomes" id="UP000266177">
    <property type="component" value="Unassembled WGS sequence"/>
</dbReference>
<dbReference type="AlphaFoldDB" id="A0A3A3GCK7"/>
<sequence length="39" mass="4376">MTWHYAEVPGEMEPVPFGIYNMTPHNGGRTAGMWADAPR</sequence>
<dbReference type="EMBL" id="QYZD01000024">
    <property type="protein sequence ID" value="RJG21442.1"/>
    <property type="molecule type" value="Genomic_DNA"/>
</dbReference>
<evidence type="ECO:0000313" key="2">
    <source>
        <dbReference type="Proteomes" id="UP000266177"/>
    </source>
</evidence>
<dbReference type="OrthoDB" id="2186822at2"/>
<dbReference type="InterPro" id="IPR032869">
    <property type="entry name" value="WHH_dom_containing"/>
</dbReference>
<evidence type="ECO:0000313" key="1">
    <source>
        <dbReference type="EMBL" id="RJG21442.1"/>
    </source>
</evidence>
<protein>
    <submittedName>
        <fullName evidence="1">Uncharacterized protein</fullName>
    </submittedName>
</protein>
<accession>A0A3A3GCK7</accession>
<proteinExistence type="predicted"/>
<reference evidence="1 2" key="1">
    <citation type="submission" date="2018-09" db="EMBL/GenBank/DDBJ databases">
        <title>Paenibacillus SK2017-BO5.</title>
        <authorList>
            <person name="Piskunova J.V."/>
            <person name="Dubiley S.A."/>
            <person name="Severinov K.V."/>
        </authorList>
    </citation>
    <scope>NUCLEOTIDE SEQUENCE [LARGE SCALE GENOMIC DNA]</scope>
    <source>
        <strain evidence="1 2">BO5</strain>
    </source>
</reference>